<dbReference type="OrthoDB" id="10473570at2759"/>
<feature type="compositionally biased region" description="Polar residues" evidence="1">
    <location>
        <begin position="134"/>
        <end position="143"/>
    </location>
</feature>
<dbReference type="AlphaFoldDB" id="F4RGJ2"/>
<proteinExistence type="predicted"/>
<evidence type="ECO:0000256" key="1">
    <source>
        <dbReference type="SAM" id="MobiDB-lite"/>
    </source>
</evidence>
<gene>
    <name evidence="2" type="ORF">MELLADRAFT_104926</name>
</gene>
<organism evidence="3">
    <name type="scientific">Melampsora larici-populina (strain 98AG31 / pathotype 3-4-7)</name>
    <name type="common">Poplar leaf rust fungus</name>
    <dbReference type="NCBI Taxonomy" id="747676"/>
    <lineage>
        <taxon>Eukaryota</taxon>
        <taxon>Fungi</taxon>
        <taxon>Dikarya</taxon>
        <taxon>Basidiomycota</taxon>
        <taxon>Pucciniomycotina</taxon>
        <taxon>Pucciniomycetes</taxon>
        <taxon>Pucciniales</taxon>
        <taxon>Melampsoraceae</taxon>
        <taxon>Melampsora</taxon>
    </lineage>
</organism>
<reference evidence="3" key="1">
    <citation type="journal article" date="2011" name="Proc. Natl. Acad. Sci. U.S.A.">
        <title>Obligate biotrophy features unraveled by the genomic analysis of rust fungi.</title>
        <authorList>
            <person name="Duplessis S."/>
            <person name="Cuomo C.A."/>
            <person name="Lin Y.-C."/>
            <person name="Aerts A."/>
            <person name="Tisserant E."/>
            <person name="Veneault-Fourrey C."/>
            <person name="Joly D.L."/>
            <person name="Hacquard S."/>
            <person name="Amselem J."/>
            <person name="Cantarel B.L."/>
            <person name="Chiu R."/>
            <person name="Coutinho P.M."/>
            <person name="Feau N."/>
            <person name="Field M."/>
            <person name="Frey P."/>
            <person name="Gelhaye E."/>
            <person name="Goldberg J."/>
            <person name="Grabherr M.G."/>
            <person name="Kodira C.D."/>
            <person name="Kohler A."/>
            <person name="Kuees U."/>
            <person name="Lindquist E.A."/>
            <person name="Lucas S.M."/>
            <person name="Mago R."/>
            <person name="Mauceli E."/>
            <person name="Morin E."/>
            <person name="Murat C."/>
            <person name="Pangilinan J.L."/>
            <person name="Park R."/>
            <person name="Pearson M."/>
            <person name="Quesneville H."/>
            <person name="Rouhier N."/>
            <person name="Sakthikumar S."/>
            <person name="Salamov A.A."/>
            <person name="Schmutz J."/>
            <person name="Selles B."/>
            <person name="Shapiro H."/>
            <person name="Tanguay P."/>
            <person name="Tuskan G.A."/>
            <person name="Henrissat B."/>
            <person name="Van de Peer Y."/>
            <person name="Rouze P."/>
            <person name="Ellis J.G."/>
            <person name="Dodds P.N."/>
            <person name="Schein J.E."/>
            <person name="Zhong S."/>
            <person name="Hamelin R.C."/>
            <person name="Grigoriev I.V."/>
            <person name="Szabo L.J."/>
            <person name="Martin F."/>
        </authorList>
    </citation>
    <scope>NUCLEOTIDE SEQUENCE [LARGE SCALE GENOMIC DNA]</scope>
    <source>
        <strain evidence="3">98AG31 / pathotype 3-4-7</strain>
    </source>
</reference>
<dbReference type="InParanoid" id="F4RGJ2"/>
<feature type="compositionally biased region" description="Polar residues" evidence="1">
    <location>
        <begin position="60"/>
        <end position="76"/>
    </location>
</feature>
<evidence type="ECO:0000313" key="2">
    <source>
        <dbReference type="EMBL" id="EGG08641.1"/>
    </source>
</evidence>
<sequence>MLVLSPVILADHVPGHVVMFFEMHGDKVHVVPQNMGAEKHENKKESHSKRSQKEEISEQDPYTTAQSKSDSLSTILKSALGSIPSVDNQDDDDDDGKVENHIPGYKNNPVTTPLSESITDEWTKLIGDCDHNSSLDPTATSACHQRKKK</sequence>
<accession>F4RGJ2</accession>
<dbReference type="EMBL" id="GL883100">
    <property type="protein sequence ID" value="EGG08641.1"/>
    <property type="molecule type" value="Genomic_DNA"/>
</dbReference>
<feature type="region of interest" description="Disordered" evidence="1">
    <location>
        <begin position="128"/>
        <end position="149"/>
    </location>
</feature>
<dbReference type="VEuPathDB" id="FungiDB:MELLADRAFT_104926"/>
<dbReference type="RefSeq" id="XP_007408227.1">
    <property type="nucleotide sequence ID" value="XM_007408165.1"/>
</dbReference>
<protein>
    <submittedName>
        <fullName evidence="2">Secreted protein</fullName>
    </submittedName>
</protein>
<keyword evidence="3" id="KW-1185">Reference proteome</keyword>
<dbReference type="GeneID" id="18922445"/>
<dbReference type="HOGENOM" id="CLU_1570989_0_0_1"/>
<evidence type="ECO:0000313" key="3">
    <source>
        <dbReference type="Proteomes" id="UP000001072"/>
    </source>
</evidence>
<dbReference type="Proteomes" id="UP000001072">
    <property type="component" value="Unassembled WGS sequence"/>
</dbReference>
<feature type="region of interest" description="Disordered" evidence="1">
    <location>
        <begin position="37"/>
        <end position="115"/>
    </location>
</feature>
<name>F4RGJ2_MELLP</name>
<dbReference type="KEGG" id="mlr:MELLADRAFT_104926"/>